<evidence type="ECO:0000256" key="2">
    <source>
        <dbReference type="ARBA" id="ARBA00006849"/>
    </source>
</evidence>
<keyword evidence="10" id="KW-1185">Reference proteome</keyword>
<proteinExistence type="inferred from homology"/>
<keyword evidence="5" id="KW-0411">Iron-sulfur</keyword>
<dbReference type="Pfam" id="PF01315">
    <property type="entry name" value="Ald_Xan_dh_C"/>
    <property type="match status" value="1"/>
</dbReference>
<dbReference type="EMBL" id="JH668501">
    <property type="protein sequence ID" value="KAG6455913.1"/>
    <property type="molecule type" value="Genomic_DNA"/>
</dbReference>
<sequence length="893" mass="97421">MEDFVNADLRGNLIINVKLPPLAADNLIRTYKIMPRAQNAHAIVNAGFLFTVDSAQKVESANIVYGNISSTFINAKATEAALVGLELFNDDTLMTALKKLDEEIIPVNMPPESSPTCRKDIALGLFYKAMLSLAPSVNPRYKSGGTILERAVSHGTQVYDTDKSLWPLNKPMPKVEALKQCAGEVKYACDLPLEPQAVHVAFVLSTISLGEIVNIDATEALKVPGVVAFYTAADIPGKNSFTSLDVPNMVAEEEIFASKEIKYYGQPIGVIAATTHRIAISAVGLVKVTYKESTVTPVLSVKKALSAPDRDLRVREDVTYTPTRRGADIKHVIKGSFTVPSQYHFTMETQCCTVTYSSTALVVRAATQWMDIVNVAVARALNINENEVIVVVPRLGGAYGAKASRSSMAACACALVAHKLNRSAMLVMPLTTNMTALGKRQQCECYYEAGVNDDGVIQYLDVQYYSDCGYNYNDTSTSELGNSMTNLYDSSTWNVKGYSVLTDMAGATWCRGPGTTEGVAIAEQIMEHIADATGKDSADVRTANIATPVSVVKDMISTFKEEIDYVNRKTAIDKFNSENAWKKKALSLSAMAWPLKYSWNFPVTVSVYHADGTVAISQGGIEVGQGINTKVAQVCAYTLNIPLNKVVVHGSDSFVSPNTMVTNGSMTSDLVAYATVKACEELLRRFEDVKKDLTEPTWEEVVKAAFNKGINLQASHMTSPLDGLVDYDVYGVCVSEVELDVLTGNHILTRVDLLEDTGISLNPEIDVGQIEGAFIMGVGLWTSENLIYDSTGNLLTNRTWTYKPPCAKDIPVDFRVYFRRNAPNPAGVLRSKATGEPALTLAVGVSHALRKAILEARKEFGYNDTEWLHIDTPLTVDNIMKALSIKYDKFKLS</sequence>
<dbReference type="InterPro" id="IPR008274">
    <property type="entry name" value="AldOxase/xan_DH_MoCoBD1"/>
</dbReference>
<comment type="similarity">
    <text evidence="2">Belongs to the xanthine dehydrogenase family.</text>
</comment>
<evidence type="ECO:0000259" key="8">
    <source>
        <dbReference type="SMART" id="SM01092"/>
    </source>
</evidence>
<gene>
    <name evidence="9" type="ORF">O3G_MSEX009453</name>
</gene>
<dbReference type="SMART" id="SM01092">
    <property type="entry name" value="CO_deh_flav_C"/>
    <property type="match status" value="1"/>
</dbReference>
<feature type="domain" description="CO dehydrogenase flavoprotein C-terminal" evidence="8">
    <location>
        <begin position="29"/>
        <end position="133"/>
    </location>
</feature>
<accession>A0A922CS51</accession>
<name>A0A922CS51_MANSE</name>
<comment type="cofactor">
    <cofactor evidence="6">
        <name>[2Fe-2S] cluster</name>
        <dbReference type="ChEBI" id="CHEBI:190135"/>
    </cofactor>
</comment>
<protein>
    <submittedName>
        <fullName evidence="9">Uncharacterized protein</fullName>
    </submittedName>
</protein>
<comment type="caution">
    <text evidence="9">The sequence shown here is derived from an EMBL/GenBank/DDBJ whole genome shotgun (WGS) entry which is preliminary data.</text>
</comment>
<feature type="domain" description="Aldehyde oxidase/xanthine dehydrogenase a/b hammerhead" evidence="7">
    <location>
        <begin position="182"/>
        <end position="294"/>
    </location>
</feature>
<dbReference type="FunFam" id="3.30.365.10:FF:000001">
    <property type="entry name" value="Xanthine dehydrogenase oxidase"/>
    <property type="match status" value="1"/>
</dbReference>
<evidence type="ECO:0000313" key="10">
    <source>
        <dbReference type="Proteomes" id="UP000791440"/>
    </source>
</evidence>
<dbReference type="InterPro" id="IPR000674">
    <property type="entry name" value="Ald_Oxase/Xan_DH_a/b"/>
</dbReference>
<dbReference type="FunFam" id="3.30.390.50:FF:000003">
    <property type="entry name" value="Aldehyde oxidase1"/>
    <property type="match status" value="1"/>
</dbReference>
<keyword evidence="4" id="KW-0001">2Fe-2S</keyword>
<keyword evidence="4" id="KW-0408">Iron</keyword>
<evidence type="ECO:0000313" key="9">
    <source>
        <dbReference type="EMBL" id="KAG6455913.1"/>
    </source>
</evidence>
<dbReference type="PANTHER" id="PTHR11908">
    <property type="entry name" value="XANTHINE DEHYDROGENASE"/>
    <property type="match status" value="1"/>
</dbReference>
<dbReference type="Proteomes" id="UP000791440">
    <property type="component" value="Unassembled WGS sequence"/>
</dbReference>
<dbReference type="InterPro" id="IPR016208">
    <property type="entry name" value="Ald_Oxase/xanthine_DH-like"/>
</dbReference>
<dbReference type="PANTHER" id="PTHR11908:SF132">
    <property type="entry name" value="ALDEHYDE OXIDASE 1-RELATED"/>
    <property type="match status" value="1"/>
</dbReference>
<reference evidence="9" key="2">
    <citation type="submission" date="2020-12" db="EMBL/GenBank/DDBJ databases">
        <authorList>
            <person name="Kanost M."/>
        </authorList>
    </citation>
    <scope>NUCLEOTIDE SEQUENCE</scope>
</reference>
<dbReference type="GO" id="GO:0005506">
    <property type="term" value="F:iron ion binding"/>
    <property type="evidence" value="ECO:0007669"/>
    <property type="project" value="InterPro"/>
</dbReference>
<evidence type="ECO:0000259" key="7">
    <source>
        <dbReference type="SMART" id="SM01008"/>
    </source>
</evidence>
<reference evidence="9" key="1">
    <citation type="journal article" date="2016" name="Insect Biochem. Mol. Biol.">
        <title>Multifaceted biological insights from a draft genome sequence of the tobacco hornworm moth, Manduca sexta.</title>
        <authorList>
            <person name="Kanost M.R."/>
            <person name="Arrese E.L."/>
            <person name="Cao X."/>
            <person name="Chen Y.R."/>
            <person name="Chellapilla S."/>
            <person name="Goldsmith M.R."/>
            <person name="Grosse-Wilde E."/>
            <person name="Heckel D.G."/>
            <person name="Herndon N."/>
            <person name="Jiang H."/>
            <person name="Papanicolaou A."/>
            <person name="Qu J."/>
            <person name="Soulages J.L."/>
            <person name="Vogel H."/>
            <person name="Walters J."/>
            <person name="Waterhouse R.M."/>
            <person name="Ahn S.J."/>
            <person name="Almeida F.C."/>
            <person name="An C."/>
            <person name="Aqrawi P."/>
            <person name="Bretschneider A."/>
            <person name="Bryant W.B."/>
            <person name="Bucks S."/>
            <person name="Chao H."/>
            <person name="Chevignon G."/>
            <person name="Christen J.M."/>
            <person name="Clarke D.F."/>
            <person name="Dittmer N.T."/>
            <person name="Ferguson L.C.F."/>
            <person name="Garavelou S."/>
            <person name="Gordon K.H.J."/>
            <person name="Gunaratna R.T."/>
            <person name="Han Y."/>
            <person name="Hauser F."/>
            <person name="He Y."/>
            <person name="Heidel-Fischer H."/>
            <person name="Hirsh A."/>
            <person name="Hu Y."/>
            <person name="Jiang H."/>
            <person name="Kalra D."/>
            <person name="Klinner C."/>
            <person name="Konig C."/>
            <person name="Kovar C."/>
            <person name="Kroll A.R."/>
            <person name="Kuwar S.S."/>
            <person name="Lee S.L."/>
            <person name="Lehman R."/>
            <person name="Li K."/>
            <person name="Li Z."/>
            <person name="Liang H."/>
            <person name="Lovelace S."/>
            <person name="Lu Z."/>
            <person name="Mansfield J.H."/>
            <person name="McCulloch K.J."/>
            <person name="Mathew T."/>
            <person name="Morton B."/>
            <person name="Muzny D.M."/>
            <person name="Neunemann D."/>
            <person name="Ongeri F."/>
            <person name="Pauchet Y."/>
            <person name="Pu L.L."/>
            <person name="Pyrousis I."/>
            <person name="Rao X.J."/>
            <person name="Redding A."/>
            <person name="Roesel C."/>
            <person name="Sanchez-Gracia A."/>
            <person name="Schaack S."/>
            <person name="Shukla A."/>
            <person name="Tetreau G."/>
            <person name="Wang Y."/>
            <person name="Xiong G.H."/>
            <person name="Traut W."/>
            <person name="Walsh T.K."/>
            <person name="Worley K.C."/>
            <person name="Wu D."/>
            <person name="Wu W."/>
            <person name="Wu Y.Q."/>
            <person name="Zhang X."/>
            <person name="Zou Z."/>
            <person name="Zucker H."/>
            <person name="Briscoe A.D."/>
            <person name="Burmester T."/>
            <person name="Clem R.J."/>
            <person name="Feyereisen R."/>
            <person name="Grimmelikhuijzen C.J.P."/>
            <person name="Hamodrakas S.J."/>
            <person name="Hansson B.S."/>
            <person name="Huguet E."/>
            <person name="Jermiin L.S."/>
            <person name="Lan Q."/>
            <person name="Lehman H.K."/>
            <person name="Lorenzen M."/>
            <person name="Merzendorfer H."/>
            <person name="Michalopoulos I."/>
            <person name="Morton D.B."/>
            <person name="Muthukrishnan S."/>
            <person name="Oakeshott J.G."/>
            <person name="Palmer W."/>
            <person name="Park Y."/>
            <person name="Passarelli A.L."/>
            <person name="Rozas J."/>
            <person name="Schwartz L.M."/>
            <person name="Smith W."/>
            <person name="Southgate A."/>
            <person name="Vilcinskas A."/>
            <person name="Vogt R."/>
            <person name="Wang P."/>
            <person name="Werren J."/>
            <person name="Yu X.Q."/>
            <person name="Zhou J.J."/>
            <person name="Brown S.J."/>
            <person name="Scherer S.E."/>
            <person name="Richards S."/>
            <person name="Blissard G.W."/>
        </authorList>
    </citation>
    <scope>NUCLEOTIDE SEQUENCE</scope>
</reference>
<dbReference type="Pfam" id="PF20256">
    <property type="entry name" value="MoCoBD_2"/>
    <property type="match status" value="1"/>
</dbReference>
<organism evidence="9 10">
    <name type="scientific">Manduca sexta</name>
    <name type="common">Tobacco hawkmoth</name>
    <name type="synonym">Tobacco hornworm</name>
    <dbReference type="NCBI Taxonomy" id="7130"/>
    <lineage>
        <taxon>Eukaryota</taxon>
        <taxon>Metazoa</taxon>
        <taxon>Ecdysozoa</taxon>
        <taxon>Arthropoda</taxon>
        <taxon>Hexapoda</taxon>
        <taxon>Insecta</taxon>
        <taxon>Pterygota</taxon>
        <taxon>Neoptera</taxon>
        <taxon>Endopterygota</taxon>
        <taxon>Lepidoptera</taxon>
        <taxon>Glossata</taxon>
        <taxon>Ditrysia</taxon>
        <taxon>Bombycoidea</taxon>
        <taxon>Sphingidae</taxon>
        <taxon>Sphinginae</taxon>
        <taxon>Sphingini</taxon>
        <taxon>Manduca</taxon>
    </lineage>
</organism>
<dbReference type="AlphaFoldDB" id="A0A922CS51"/>
<keyword evidence="3" id="KW-0500">Molybdenum</keyword>
<dbReference type="Pfam" id="PF03450">
    <property type="entry name" value="CO_deh_flav_C"/>
    <property type="match status" value="1"/>
</dbReference>
<keyword evidence="4" id="KW-0479">Metal-binding</keyword>
<evidence type="ECO:0000256" key="4">
    <source>
        <dbReference type="ARBA" id="ARBA00022714"/>
    </source>
</evidence>
<dbReference type="FunFam" id="3.30.365.10:FF:000008">
    <property type="entry name" value="Aldehyde oxidase1"/>
    <property type="match status" value="1"/>
</dbReference>
<evidence type="ECO:0000256" key="5">
    <source>
        <dbReference type="ARBA" id="ARBA00023014"/>
    </source>
</evidence>
<evidence type="ECO:0000256" key="6">
    <source>
        <dbReference type="ARBA" id="ARBA00034078"/>
    </source>
</evidence>
<evidence type="ECO:0000256" key="3">
    <source>
        <dbReference type="ARBA" id="ARBA00022505"/>
    </source>
</evidence>
<dbReference type="Pfam" id="PF02738">
    <property type="entry name" value="MoCoBD_1"/>
    <property type="match status" value="1"/>
</dbReference>
<dbReference type="InterPro" id="IPR046867">
    <property type="entry name" value="AldOxase/xan_DH_MoCoBD2"/>
</dbReference>
<dbReference type="GO" id="GO:0051537">
    <property type="term" value="F:2 iron, 2 sulfur cluster binding"/>
    <property type="evidence" value="ECO:0007669"/>
    <property type="project" value="UniProtKB-KW"/>
</dbReference>
<dbReference type="InterPro" id="IPR005107">
    <property type="entry name" value="CO_DH_flav_C"/>
</dbReference>
<evidence type="ECO:0000256" key="1">
    <source>
        <dbReference type="ARBA" id="ARBA00001924"/>
    </source>
</evidence>
<comment type="cofactor">
    <cofactor evidence="1">
        <name>Mo-molybdopterin</name>
        <dbReference type="ChEBI" id="CHEBI:71302"/>
    </cofactor>
</comment>
<dbReference type="GO" id="GO:0016491">
    <property type="term" value="F:oxidoreductase activity"/>
    <property type="evidence" value="ECO:0007669"/>
    <property type="project" value="InterPro"/>
</dbReference>
<dbReference type="SMART" id="SM01008">
    <property type="entry name" value="Ald_Xan_dh_C"/>
    <property type="match status" value="1"/>
</dbReference>